<evidence type="ECO:0000313" key="1">
    <source>
        <dbReference type="EMBL" id="KAI3803875.1"/>
    </source>
</evidence>
<reference evidence="2" key="1">
    <citation type="journal article" date="2022" name="Mol. Ecol. Resour.">
        <title>The genomes of chicory, endive, great burdock and yacon provide insights into Asteraceae palaeo-polyploidization history and plant inulin production.</title>
        <authorList>
            <person name="Fan W."/>
            <person name="Wang S."/>
            <person name="Wang H."/>
            <person name="Wang A."/>
            <person name="Jiang F."/>
            <person name="Liu H."/>
            <person name="Zhao H."/>
            <person name="Xu D."/>
            <person name="Zhang Y."/>
        </authorList>
    </citation>
    <scope>NUCLEOTIDE SEQUENCE [LARGE SCALE GENOMIC DNA]</scope>
    <source>
        <strain evidence="2">cv. Yunnan</strain>
    </source>
</reference>
<keyword evidence="2" id="KW-1185">Reference proteome</keyword>
<reference evidence="1 2" key="2">
    <citation type="journal article" date="2022" name="Mol. Ecol. Resour.">
        <title>The genomes of chicory, endive, great burdock and yacon provide insights into Asteraceae paleo-polyploidization history and plant inulin production.</title>
        <authorList>
            <person name="Fan W."/>
            <person name="Wang S."/>
            <person name="Wang H."/>
            <person name="Wang A."/>
            <person name="Jiang F."/>
            <person name="Liu H."/>
            <person name="Zhao H."/>
            <person name="Xu D."/>
            <person name="Zhang Y."/>
        </authorList>
    </citation>
    <scope>NUCLEOTIDE SEQUENCE [LARGE SCALE GENOMIC DNA]</scope>
    <source>
        <strain evidence="2">cv. Yunnan</strain>
        <tissue evidence="1">Leaves</tissue>
    </source>
</reference>
<sequence>MQRDIHIAAYVGAPLTALKLLDTGNVVLTNVASGSILWQSFATPTDTFLPGMIMVKDEEYQACELVSEPKAQPGYNNGESKAQGDTEELVSGKEECGFQEKPLART</sequence>
<organism evidence="1 2">
    <name type="scientific">Smallanthus sonchifolius</name>
    <dbReference type="NCBI Taxonomy" id="185202"/>
    <lineage>
        <taxon>Eukaryota</taxon>
        <taxon>Viridiplantae</taxon>
        <taxon>Streptophyta</taxon>
        <taxon>Embryophyta</taxon>
        <taxon>Tracheophyta</taxon>
        <taxon>Spermatophyta</taxon>
        <taxon>Magnoliopsida</taxon>
        <taxon>eudicotyledons</taxon>
        <taxon>Gunneridae</taxon>
        <taxon>Pentapetalae</taxon>
        <taxon>asterids</taxon>
        <taxon>campanulids</taxon>
        <taxon>Asterales</taxon>
        <taxon>Asteraceae</taxon>
        <taxon>Asteroideae</taxon>
        <taxon>Heliantheae alliance</taxon>
        <taxon>Millerieae</taxon>
        <taxon>Smallanthus</taxon>
    </lineage>
</organism>
<comment type="caution">
    <text evidence="1">The sequence shown here is derived from an EMBL/GenBank/DDBJ whole genome shotgun (WGS) entry which is preliminary data.</text>
</comment>
<evidence type="ECO:0000313" key="2">
    <source>
        <dbReference type="Proteomes" id="UP001056120"/>
    </source>
</evidence>
<dbReference type="Proteomes" id="UP001056120">
    <property type="component" value="Linkage Group LG10"/>
</dbReference>
<dbReference type="EMBL" id="CM042027">
    <property type="protein sequence ID" value="KAI3803875.1"/>
    <property type="molecule type" value="Genomic_DNA"/>
</dbReference>
<name>A0ACB9I8P4_9ASTR</name>
<protein>
    <submittedName>
        <fullName evidence="1">Uncharacterized protein</fullName>
    </submittedName>
</protein>
<gene>
    <name evidence="1" type="ORF">L1987_32039</name>
</gene>
<accession>A0ACB9I8P4</accession>
<proteinExistence type="predicted"/>